<accession>A0ABV6Z691</accession>
<reference evidence="2 3" key="1">
    <citation type="submission" date="2024-09" db="EMBL/GenBank/DDBJ databases">
        <title>Laminarin stimulates single cell rates of sulfate reduction while oxygen inhibits transcriptomic activity in coastal marine sediment.</title>
        <authorList>
            <person name="Lindsay M."/>
            <person name="Orcutt B."/>
            <person name="Emerson D."/>
            <person name="Stepanauskas R."/>
            <person name="D'Angelo T."/>
        </authorList>
    </citation>
    <scope>NUCLEOTIDE SEQUENCE [LARGE SCALE GENOMIC DNA]</scope>
    <source>
        <strain evidence="2">SAG AM-311-K15</strain>
    </source>
</reference>
<comment type="caution">
    <text evidence="2">The sequence shown here is derived from an EMBL/GenBank/DDBJ whole genome shotgun (WGS) entry which is preliminary data.</text>
</comment>
<protein>
    <submittedName>
        <fullName evidence="2">Uncharacterized protein</fullName>
    </submittedName>
</protein>
<evidence type="ECO:0000313" key="2">
    <source>
        <dbReference type="EMBL" id="MFC1853949.1"/>
    </source>
</evidence>
<evidence type="ECO:0000313" key="3">
    <source>
        <dbReference type="Proteomes" id="UP001594351"/>
    </source>
</evidence>
<dbReference type="EMBL" id="JBHPBY010000658">
    <property type="protein sequence ID" value="MFC1853949.1"/>
    <property type="molecule type" value="Genomic_DNA"/>
</dbReference>
<proteinExistence type="predicted"/>
<name>A0ABV6Z691_UNCC1</name>
<gene>
    <name evidence="2" type="ORF">ACFL27_27510</name>
</gene>
<feature type="compositionally biased region" description="Low complexity" evidence="1">
    <location>
        <begin position="35"/>
        <end position="45"/>
    </location>
</feature>
<sequence length="106" mass="11925">MKKYSVLAIALSFLLFVIMANTMMISCSDDDDAEATPTPTATATPVSEPDIIPGEKMHELFINDPFSTCRDLYGEPEIRGFSNDPPDYYFLLMYFNEELLLSVLDV</sequence>
<keyword evidence="3" id="KW-1185">Reference proteome</keyword>
<feature type="region of interest" description="Disordered" evidence="1">
    <location>
        <begin position="29"/>
        <end position="49"/>
    </location>
</feature>
<dbReference type="Proteomes" id="UP001594351">
    <property type="component" value="Unassembled WGS sequence"/>
</dbReference>
<evidence type="ECO:0000256" key="1">
    <source>
        <dbReference type="SAM" id="MobiDB-lite"/>
    </source>
</evidence>
<organism evidence="2 3">
    <name type="scientific">candidate division CSSED10-310 bacterium</name>
    <dbReference type="NCBI Taxonomy" id="2855610"/>
    <lineage>
        <taxon>Bacteria</taxon>
        <taxon>Bacteria division CSSED10-310</taxon>
    </lineage>
</organism>
<dbReference type="PROSITE" id="PS51257">
    <property type="entry name" value="PROKAR_LIPOPROTEIN"/>
    <property type="match status" value="1"/>
</dbReference>